<evidence type="ECO:0000256" key="4">
    <source>
        <dbReference type="ARBA" id="ARBA00022989"/>
    </source>
</evidence>
<dbReference type="PANTHER" id="PTHR24249">
    <property type="entry name" value="HISTAMINE RECEPTOR-RELATED G-PROTEIN COUPLED RECEPTOR"/>
    <property type="match status" value="1"/>
</dbReference>
<feature type="transmembrane region" description="Helical" evidence="11">
    <location>
        <begin position="235"/>
        <end position="255"/>
    </location>
</feature>
<dbReference type="Gene3D" id="1.20.1070.10">
    <property type="entry name" value="Rhodopsin 7-helix transmembrane proteins"/>
    <property type="match status" value="1"/>
</dbReference>
<dbReference type="EMBL" id="VYZA01000267">
    <property type="protein sequence ID" value="NWQ65142.1"/>
    <property type="molecule type" value="Genomic_DNA"/>
</dbReference>
<keyword evidence="2" id="KW-1003">Cell membrane</keyword>
<feature type="transmembrane region" description="Helical" evidence="11">
    <location>
        <begin position="16"/>
        <end position="39"/>
    </location>
</feature>
<evidence type="ECO:0000256" key="10">
    <source>
        <dbReference type="ARBA" id="ARBA00023224"/>
    </source>
</evidence>
<gene>
    <name evidence="13" type="primary">Taar2</name>
    <name evidence="13" type="ORF">NEOCIN_R13908</name>
</gene>
<dbReference type="InterPro" id="IPR009132">
    <property type="entry name" value="TAAR_fam"/>
</dbReference>
<feature type="non-terminal residue" evidence="13">
    <location>
        <position position="1"/>
    </location>
</feature>
<keyword evidence="4 11" id="KW-1133">Transmembrane helix</keyword>
<feature type="domain" description="G-protein coupled receptors family 1 profile" evidence="12">
    <location>
        <begin position="31"/>
        <end position="290"/>
    </location>
</feature>
<evidence type="ECO:0000313" key="14">
    <source>
        <dbReference type="Proteomes" id="UP000556200"/>
    </source>
</evidence>
<evidence type="ECO:0000256" key="1">
    <source>
        <dbReference type="ARBA" id="ARBA00004651"/>
    </source>
</evidence>
<comment type="caution">
    <text evidence="13">The sequence shown here is derived from an EMBL/GenBank/DDBJ whole genome shotgun (WGS) entry which is preliminary data.</text>
</comment>
<comment type="subcellular location">
    <subcellularLocation>
        <location evidence="1">Cell membrane</location>
        <topology evidence="1">Multi-pass membrane protein</topology>
    </subcellularLocation>
</comment>
<evidence type="ECO:0000256" key="6">
    <source>
        <dbReference type="ARBA" id="ARBA00023136"/>
    </source>
</evidence>
<evidence type="ECO:0000256" key="8">
    <source>
        <dbReference type="ARBA" id="ARBA00023170"/>
    </source>
</evidence>
<dbReference type="AlphaFoldDB" id="A0A7K4QWV2"/>
<dbReference type="InterPro" id="IPR050569">
    <property type="entry name" value="TAAR"/>
</dbReference>
<dbReference type="Pfam" id="PF00001">
    <property type="entry name" value="7tm_1"/>
    <property type="match status" value="1"/>
</dbReference>
<keyword evidence="7" id="KW-1015">Disulfide bond</keyword>
<feature type="transmembrane region" description="Helical" evidence="11">
    <location>
        <begin position="267"/>
        <end position="289"/>
    </location>
</feature>
<keyword evidence="9" id="KW-0325">Glycoprotein</keyword>
<dbReference type="SUPFAM" id="SSF81321">
    <property type="entry name" value="Family A G protein-coupled receptor-like"/>
    <property type="match status" value="1"/>
</dbReference>
<evidence type="ECO:0000256" key="11">
    <source>
        <dbReference type="SAM" id="Phobius"/>
    </source>
</evidence>
<dbReference type="PANTHER" id="PTHR24249:SF413">
    <property type="entry name" value="TRACE AMINE-ASSOCIATED RECEPTOR 2"/>
    <property type="match status" value="1"/>
</dbReference>
<dbReference type="PRINTS" id="PR00237">
    <property type="entry name" value="GPCRRHODOPSN"/>
</dbReference>
<feature type="transmembrane region" description="Helical" evidence="11">
    <location>
        <begin position="134"/>
        <end position="157"/>
    </location>
</feature>
<evidence type="ECO:0000256" key="9">
    <source>
        <dbReference type="ARBA" id="ARBA00023180"/>
    </source>
</evidence>
<evidence type="ECO:0000256" key="2">
    <source>
        <dbReference type="ARBA" id="ARBA00022475"/>
    </source>
</evidence>
<evidence type="ECO:0000313" key="13">
    <source>
        <dbReference type="EMBL" id="NWQ65142.1"/>
    </source>
</evidence>
<dbReference type="GO" id="GO:0001594">
    <property type="term" value="F:trace-amine receptor activity"/>
    <property type="evidence" value="ECO:0007669"/>
    <property type="project" value="InterPro"/>
</dbReference>
<feature type="transmembrane region" description="Helical" evidence="11">
    <location>
        <begin position="177"/>
        <end position="203"/>
    </location>
</feature>
<keyword evidence="3 11" id="KW-0812">Transmembrane</keyword>
<proteinExistence type="predicted"/>
<evidence type="ECO:0000256" key="3">
    <source>
        <dbReference type="ARBA" id="ARBA00022692"/>
    </source>
</evidence>
<keyword evidence="14" id="KW-1185">Reference proteome</keyword>
<dbReference type="PROSITE" id="PS50262">
    <property type="entry name" value="G_PROTEIN_RECEP_F1_2"/>
    <property type="match status" value="1"/>
</dbReference>
<keyword evidence="5" id="KW-0297">G-protein coupled receptor</keyword>
<keyword evidence="8" id="KW-0675">Receptor</keyword>
<sequence length="301" mass="33719">NRSCLESFRSAGVREVLYLFITAVFILTILGNLVIIISTSYFKQLHFPTSFLILSMAGTDFLLGFAIMPYSMVRSVEKCWFFGIIFCKVHYSFDLMLCLSSIFHLCSIAVDWFYAICHSLHYTSTMTVTAIKQIVAACWSVPAAFALVFSEVYASGIEGYEKLVKCLSSCPIAFNKLWGAFLFTVGFFAPACVMIGISVKIFAVSQRMINNMRKSTGSQLHKGASKNERKAAKTLGVDVGVHVLCLLPFSIDTIADRLLDFITPPALFFPNLVCFLQFGLQSCILRIYVFSYHCFRKAVKL</sequence>
<keyword evidence="6 11" id="KW-0472">Membrane</keyword>
<dbReference type="InterPro" id="IPR000276">
    <property type="entry name" value="GPCR_Rhodpsn"/>
</dbReference>
<dbReference type="GO" id="GO:0005886">
    <property type="term" value="C:plasma membrane"/>
    <property type="evidence" value="ECO:0007669"/>
    <property type="project" value="UniProtKB-SubCell"/>
</dbReference>
<reference evidence="13 14" key="1">
    <citation type="submission" date="2019-09" db="EMBL/GenBank/DDBJ databases">
        <title>Bird 10,000 Genomes (B10K) Project - Family phase.</title>
        <authorList>
            <person name="Zhang G."/>
        </authorList>
    </citation>
    <scope>NUCLEOTIDE SEQUENCE [LARGE SCALE GENOMIC DNA]</scope>
    <source>
        <strain evidence="13">B10K-DU-004-15</strain>
        <tissue evidence="13">Mixed tissue sample</tissue>
    </source>
</reference>
<organism evidence="13 14">
    <name type="scientific">Neopipo cinnamomea</name>
    <dbReference type="NCBI Taxonomy" id="456388"/>
    <lineage>
        <taxon>Eukaryota</taxon>
        <taxon>Metazoa</taxon>
        <taxon>Chordata</taxon>
        <taxon>Craniata</taxon>
        <taxon>Vertebrata</taxon>
        <taxon>Euteleostomi</taxon>
        <taxon>Archelosauria</taxon>
        <taxon>Archosauria</taxon>
        <taxon>Dinosauria</taxon>
        <taxon>Saurischia</taxon>
        <taxon>Theropoda</taxon>
        <taxon>Coelurosauria</taxon>
        <taxon>Aves</taxon>
        <taxon>Neognathae</taxon>
        <taxon>Neoaves</taxon>
        <taxon>Telluraves</taxon>
        <taxon>Australaves</taxon>
        <taxon>Passeriformes</taxon>
        <taxon>Tyrannidae</taxon>
        <taxon>Neopipo</taxon>
    </lineage>
</organism>
<accession>A0A7K4QWV2</accession>
<feature type="transmembrane region" description="Helical" evidence="11">
    <location>
        <begin position="51"/>
        <end position="71"/>
    </location>
</feature>
<evidence type="ECO:0000256" key="7">
    <source>
        <dbReference type="ARBA" id="ARBA00023157"/>
    </source>
</evidence>
<dbReference type="PRINTS" id="PR01830">
    <property type="entry name" value="TRACEAMINER"/>
</dbReference>
<evidence type="ECO:0000256" key="5">
    <source>
        <dbReference type="ARBA" id="ARBA00023040"/>
    </source>
</evidence>
<evidence type="ECO:0000259" key="12">
    <source>
        <dbReference type="PROSITE" id="PS50262"/>
    </source>
</evidence>
<protein>
    <submittedName>
        <fullName evidence="13">TAAR2 protein</fullName>
    </submittedName>
</protein>
<feature type="transmembrane region" description="Helical" evidence="11">
    <location>
        <begin position="91"/>
        <end position="114"/>
    </location>
</feature>
<keyword evidence="10" id="KW-0807">Transducer</keyword>
<feature type="non-terminal residue" evidence="13">
    <location>
        <position position="301"/>
    </location>
</feature>
<dbReference type="Proteomes" id="UP000556200">
    <property type="component" value="Unassembled WGS sequence"/>
</dbReference>
<dbReference type="InterPro" id="IPR017452">
    <property type="entry name" value="GPCR_Rhodpsn_7TM"/>
</dbReference>
<name>A0A7K4QWV2_9TYRA</name>